<feature type="non-terminal residue" evidence="3">
    <location>
        <position position="371"/>
    </location>
</feature>
<dbReference type="PROSITE" id="PS50800">
    <property type="entry name" value="SAP"/>
    <property type="match status" value="1"/>
</dbReference>
<dbReference type="GO" id="GO:2000779">
    <property type="term" value="P:regulation of double-strand break repair"/>
    <property type="evidence" value="ECO:0007669"/>
    <property type="project" value="TreeGrafter"/>
</dbReference>
<dbReference type="InterPro" id="IPR036361">
    <property type="entry name" value="SAP_dom_sf"/>
</dbReference>
<feature type="domain" description="SAP" evidence="2">
    <location>
        <begin position="228"/>
        <end position="262"/>
    </location>
</feature>
<evidence type="ECO:0000313" key="4">
    <source>
        <dbReference type="Proteomes" id="UP000292052"/>
    </source>
</evidence>
<reference evidence="3 4" key="1">
    <citation type="submission" date="2017-03" db="EMBL/GenBank/DDBJ databases">
        <title>Genome of the blue death feigning beetle - Asbolus verrucosus.</title>
        <authorList>
            <person name="Rider S.D."/>
        </authorList>
    </citation>
    <scope>NUCLEOTIDE SEQUENCE [LARGE SCALE GENOMIC DNA]</scope>
    <source>
        <strain evidence="3">Butters</strain>
        <tissue evidence="3">Head and leg muscle</tissue>
    </source>
</reference>
<accession>A0A482W7A9</accession>
<dbReference type="PANTHER" id="PTHR13468">
    <property type="entry name" value="DEK PROTEIN"/>
    <property type="match status" value="1"/>
</dbReference>
<dbReference type="SUPFAM" id="SSF68906">
    <property type="entry name" value="SAP domain"/>
    <property type="match status" value="1"/>
</dbReference>
<protein>
    <submittedName>
        <fullName evidence="3">DEK</fullName>
    </submittedName>
</protein>
<feature type="compositionally biased region" description="Basic and acidic residues" evidence="1">
    <location>
        <begin position="143"/>
        <end position="156"/>
    </location>
</feature>
<dbReference type="GO" id="GO:0003677">
    <property type="term" value="F:DNA binding"/>
    <property type="evidence" value="ECO:0007669"/>
    <property type="project" value="InterPro"/>
</dbReference>
<dbReference type="GO" id="GO:0006325">
    <property type="term" value="P:chromatin organization"/>
    <property type="evidence" value="ECO:0007669"/>
    <property type="project" value="InterPro"/>
</dbReference>
<dbReference type="GO" id="GO:0042393">
    <property type="term" value="F:histone binding"/>
    <property type="evidence" value="ECO:0007669"/>
    <property type="project" value="TreeGrafter"/>
</dbReference>
<dbReference type="Proteomes" id="UP000292052">
    <property type="component" value="Unassembled WGS sequence"/>
</dbReference>
<name>A0A482W7A9_ASBVE</name>
<feature type="region of interest" description="Disordered" evidence="1">
    <location>
        <begin position="1"/>
        <end position="163"/>
    </location>
</feature>
<dbReference type="PANTHER" id="PTHR13468:SF1">
    <property type="entry name" value="PROTEIN DEK"/>
    <property type="match status" value="1"/>
</dbReference>
<dbReference type="GO" id="GO:0005634">
    <property type="term" value="C:nucleus"/>
    <property type="evidence" value="ECO:0007669"/>
    <property type="project" value="TreeGrafter"/>
</dbReference>
<dbReference type="SMART" id="SM00513">
    <property type="entry name" value="SAP"/>
    <property type="match status" value="1"/>
</dbReference>
<keyword evidence="4" id="KW-1185">Reference proteome</keyword>
<evidence type="ECO:0000313" key="3">
    <source>
        <dbReference type="EMBL" id="RZC40689.1"/>
    </source>
</evidence>
<proteinExistence type="predicted"/>
<dbReference type="InterPro" id="IPR003034">
    <property type="entry name" value="SAP_dom"/>
</dbReference>
<dbReference type="Pfam" id="PF02037">
    <property type="entry name" value="SAP"/>
    <property type="match status" value="1"/>
</dbReference>
<feature type="compositionally biased region" description="Basic and acidic residues" evidence="1">
    <location>
        <begin position="113"/>
        <end position="133"/>
    </location>
</feature>
<dbReference type="InterPro" id="IPR044198">
    <property type="entry name" value="DEK"/>
</dbReference>
<dbReference type="STRING" id="1661398.A0A482W7A9"/>
<feature type="compositionally biased region" description="Basic and acidic residues" evidence="1">
    <location>
        <begin position="28"/>
        <end position="98"/>
    </location>
</feature>
<dbReference type="AlphaFoldDB" id="A0A482W7A9"/>
<feature type="compositionally biased region" description="Basic and acidic residues" evidence="1">
    <location>
        <begin position="296"/>
        <end position="309"/>
    </location>
</feature>
<organism evidence="3 4">
    <name type="scientific">Asbolus verrucosus</name>
    <name type="common">Desert ironclad beetle</name>
    <dbReference type="NCBI Taxonomy" id="1661398"/>
    <lineage>
        <taxon>Eukaryota</taxon>
        <taxon>Metazoa</taxon>
        <taxon>Ecdysozoa</taxon>
        <taxon>Arthropoda</taxon>
        <taxon>Hexapoda</taxon>
        <taxon>Insecta</taxon>
        <taxon>Pterygota</taxon>
        <taxon>Neoptera</taxon>
        <taxon>Endopterygota</taxon>
        <taxon>Coleoptera</taxon>
        <taxon>Polyphaga</taxon>
        <taxon>Cucujiformia</taxon>
        <taxon>Tenebrionidae</taxon>
        <taxon>Pimeliinae</taxon>
        <taxon>Asbolus</taxon>
    </lineage>
</organism>
<feature type="compositionally biased region" description="Acidic residues" evidence="1">
    <location>
        <begin position="354"/>
        <end position="371"/>
    </location>
</feature>
<feature type="compositionally biased region" description="Acidic residues" evidence="1">
    <location>
        <begin position="324"/>
        <end position="335"/>
    </location>
</feature>
<sequence>MSSEGDSSKNLSSESNEKSEAENTDSSQDVKDAKPDTATENSIEKKEDDSKSKDAPKESSGESDKKAESNKSAADKAENSKSEVKASDKKEEKAKAKEEEEDENSDQEDEESEKGGDEEKEVPLLDQPLEKSGKRERKNVQRFNEEFSSDSKESSKIDIPNGSGTALGNIPRIDASISRFKNDDMKLFHRILFKTTGKSTMIKKNIKKFNGFDFKKDSDEYTKKVASMHKCEVKQLKSICEMLDLQKTGSKDDIIERIIEFLLDPKDSGKAIGGGRPKRTAAVRANNRGYSSHDNYSSDERHSGRSGRDKGRRSNLKDDSSSASDEDFEPSDEGSDEKPRVTKRKRVDRKKVESDDEDASEMESASSDDSD</sequence>
<dbReference type="OrthoDB" id="10248551at2759"/>
<feature type="compositionally biased region" description="Low complexity" evidence="1">
    <location>
        <begin position="1"/>
        <end position="14"/>
    </location>
</feature>
<dbReference type="EMBL" id="QDEB01023907">
    <property type="protein sequence ID" value="RZC40689.1"/>
    <property type="molecule type" value="Genomic_DNA"/>
</dbReference>
<feature type="compositionally biased region" description="Acidic residues" evidence="1">
    <location>
        <begin position="99"/>
        <end position="112"/>
    </location>
</feature>
<feature type="region of interest" description="Disordered" evidence="1">
    <location>
        <begin position="266"/>
        <end position="371"/>
    </location>
</feature>
<gene>
    <name evidence="3" type="ORF">BDFB_007726</name>
</gene>
<comment type="caution">
    <text evidence="3">The sequence shown here is derived from an EMBL/GenBank/DDBJ whole genome shotgun (WGS) entry which is preliminary data.</text>
</comment>
<evidence type="ECO:0000259" key="2">
    <source>
        <dbReference type="PROSITE" id="PS50800"/>
    </source>
</evidence>
<evidence type="ECO:0000256" key="1">
    <source>
        <dbReference type="SAM" id="MobiDB-lite"/>
    </source>
</evidence>